<reference evidence="1" key="1">
    <citation type="submission" date="2009-08" db="EMBL/GenBank/DDBJ databases">
        <title>Annotation of Salpingoeca rosetta.</title>
        <authorList>
            <consortium name="The Broad Institute Genome Sequencing Platform"/>
            <person name="Russ C."/>
            <person name="Cuomo C."/>
            <person name="Burger G."/>
            <person name="Gray M.W."/>
            <person name="Holland P.W.H."/>
            <person name="King N."/>
            <person name="Lang F.B.F."/>
            <person name="Roger A.J."/>
            <person name="Ruiz-Trillo I."/>
            <person name="Young S.K."/>
            <person name="Zeng Q."/>
            <person name="Gargeya S."/>
            <person name="Alvarado L."/>
            <person name="Berlin A."/>
            <person name="Chapman S.B."/>
            <person name="Chen Z."/>
            <person name="Freedman E."/>
            <person name="Gellesch M."/>
            <person name="Goldberg J."/>
            <person name="Griggs A."/>
            <person name="Gujja S."/>
            <person name="Heilman E."/>
            <person name="Heiman D."/>
            <person name="Howarth C."/>
            <person name="Mehta T."/>
            <person name="Neiman D."/>
            <person name="Pearson M."/>
            <person name="Roberts A."/>
            <person name="Saif S."/>
            <person name="Shea T."/>
            <person name="Shenoy N."/>
            <person name="Sisk P."/>
            <person name="Stolte C."/>
            <person name="Sykes S."/>
            <person name="White J."/>
            <person name="Yandava C."/>
            <person name="Haas B."/>
            <person name="Nusbaum C."/>
            <person name="Birren B."/>
        </authorList>
    </citation>
    <scope>NUCLEOTIDE SEQUENCE [LARGE SCALE GENOMIC DNA]</scope>
    <source>
        <strain evidence="1">ATCC 50818</strain>
    </source>
</reference>
<evidence type="ECO:0000313" key="1">
    <source>
        <dbReference type="EMBL" id="EGD73347.1"/>
    </source>
</evidence>
<dbReference type="KEGG" id="sre:PTSG_05059"/>
<accession>F2U9E4</accession>
<proteinExistence type="predicted"/>
<dbReference type="InParanoid" id="F2U9E4"/>
<organism evidence="2">
    <name type="scientific">Salpingoeca rosetta (strain ATCC 50818 / BSB-021)</name>
    <dbReference type="NCBI Taxonomy" id="946362"/>
    <lineage>
        <taxon>Eukaryota</taxon>
        <taxon>Choanoflagellata</taxon>
        <taxon>Craspedida</taxon>
        <taxon>Salpingoecidae</taxon>
        <taxon>Salpingoeca</taxon>
    </lineage>
</organism>
<keyword evidence="2" id="KW-1185">Reference proteome</keyword>
<sequence>MNAQDKCIECQEVVGTRRFCTNCGKENPKFKETSYDETENSKVIFTRTLYPYCLLSCIACSPVKIKVTTKRIDTASGCCFGNEDTLDLRRVKDIGFDRSCFQMCINRGTITICAADETHSELRVSCFGAKKVFNELRTIWNQTKLGTVVE</sequence>
<dbReference type="OMA" id="MCCSATH"/>
<dbReference type="AlphaFoldDB" id="F2U9E4"/>
<dbReference type="Proteomes" id="UP000007799">
    <property type="component" value="Unassembled WGS sequence"/>
</dbReference>
<dbReference type="OrthoDB" id="9970095at2759"/>
<protein>
    <submittedName>
        <fullName evidence="1">Uncharacterized protein</fullName>
    </submittedName>
</protein>
<dbReference type="RefSeq" id="XP_004994377.1">
    <property type="nucleotide sequence ID" value="XM_004994320.1"/>
</dbReference>
<dbReference type="EMBL" id="GL832965">
    <property type="protein sequence ID" value="EGD73347.1"/>
    <property type="molecule type" value="Genomic_DNA"/>
</dbReference>
<evidence type="ECO:0000313" key="2">
    <source>
        <dbReference type="Proteomes" id="UP000007799"/>
    </source>
</evidence>
<name>F2U9E4_SALR5</name>
<gene>
    <name evidence="1" type="ORF">PTSG_05059</name>
</gene>
<dbReference type="GeneID" id="16074958"/>